<keyword evidence="3" id="KW-1003">Cell membrane</keyword>
<evidence type="ECO:0000256" key="2">
    <source>
        <dbReference type="ARBA" id="ARBA00022448"/>
    </source>
</evidence>
<evidence type="ECO:0000256" key="5">
    <source>
        <dbReference type="ARBA" id="ARBA00022692"/>
    </source>
</evidence>
<dbReference type="EMBL" id="CAFBIY010000147">
    <property type="protein sequence ID" value="CAB4852690.1"/>
    <property type="molecule type" value="Genomic_DNA"/>
</dbReference>
<evidence type="ECO:0000313" key="16">
    <source>
        <dbReference type="EMBL" id="CAB4914747.1"/>
    </source>
</evidence>
<dbReference type="GO" id="GO:0005886">
    <property type="term" value="C:plasma membrane"/>
    <property type="evidence" value="ECO:0007669"/>
    <property type="project" value="UniProtKB-SubCell"/>
</dbReference>
<dbReference type="Pfam" id="PF12911">
    <property type="entry name" value="OppC_N"/>
    <property type="match status" value="1"/>
</dbReference>
<evidence type="ECO:0000256" key="6">
    <source>
        <dbReference type="ARBA" id="ARBA00022856"/>
    </source>
</evidence>
<dbReference type="InterPro" id="IPR035906">
    <property type="entry name" value="MetI-like_sf"/>
</dbReference>
<feature type="transmembrane region" description="Helical" evidence="11">
    <location>
        <begin position="36"/>
        <end position="58"/>
    </location>
</feature>
<dbReference type="EMBL" id="CAFBOL010000075">
    <property type="protein sequence ID" value="CAB5003089.1"/>
    <property type="molecule type" value="Genomic_DNA"/>
</dbReference>
<name>A0A6J7C4Z2_9ZZZZ</name>
<keyword evidence="4" id="KW-0997">Cell inner membrane</keyword>
<evidence type="ECO:0000313" key="13">
    <source>
        <dbReference type="EMBL" id="CAB4362349.1"/>
    </source>
</evidence>
<keyword evidence="8 11" id="KW-1133">Transmembrane helix</keyword>
<dbReference type="EMBL" id="CAESGF010000001">
    <property type="protein sequence ID" value="CAB4362349.1"/>
    <property type="molecule type" value="Genomic_DNA"/>
</dbReference>
<dbReference type="PANTHER" id="PTHR43386">
    <property type="entry name" value="OLIGOPEPTIDE TRANSPORT SYSTEM PERMEASE PROTEIN APPC"/>
    <property type="match status" value="1"/>
</dbReference>
<dbReference type="GO" id="GO:0055085">
    <property type="term" value="P:transmembrane transport"/>
    <property type="evidence" value="ECO:0007669"/>
    <property type="project" value="InterPro"/>
</dbReference>
<comment type="subcellular location">
    <subcellularLocation>
        <location evidence="1">Cell inner membrane</location>
        <topology evidence="1">Multi-pass membrane protein</topology>
    </subcellularLocation>
</comment>
<keyword evidence="9 11" id="KW-0472">Membrane</keyword>
<dbReference type="InterPro" id="IPR025966">
    <property type="entry name" value="OppC_N"/>
</dbReference>
<sequence>MSETTDTTPTTQDHEFDVKARTQAQLVVRRFLHHRLAMISLVVLVLMALLAFAGARVWGYDHARIPQNNLESYNAPSLTKPAGRCRPIETVAVPTNTDPGVTTTVDRLAPAPTTTIAGATGDTGDWRADFIAKYPRDHDLSCAPHLFGTNQVGQDLFAQTLRGTQRSLLIAIMVAIVSTTLGVLIGAAAGFFRGWLDAVLMRMTDLILTVPYLAVAAVLGRKVSGDTWWVIPLILGGFGWMGIARIIRGEFLSLREKEFVEAARASGATSKRIIFKHMLPNAVGPIIVNATLSVAGAILAETALSFLGLGVKSPDVSLGSLVSENQTAFSTHPWLFWFPGLFIIVIVLCVNFIGDGLRDAFDPKQNRVRA</sequence>
<feature type="transmembrane region" description="Helical" evidence="11">
    <location>
        <begin position="227"/>
        <end position="247"/>
    </location>
</feature>
<accession>A0A6J7C4Z2</accession>
<protein>
    <recommendedName>
        <fullName evidence="10">Oligopeptide transport system permease protein OppC</fullName>
    </recommendedName>
</protein>
<evidence type="ECO:0000256" key="8">
    <source>
        <dbReference type="ARBA" id="ARBA00022989"/>
    </source>
</evidence>
<organism evidence="15">
    <name type="scientific">freshwater metagenome</name>
    <dbReference type="NCBI Taxonomy" id="449393"/>
    <lineage>
        <taxon>unclassified sequences</taxon>
        <taxon>metagenomes</taxon>
        <taxon>ecological metagenomes</taxon>
    </lineage>
</organism>
<evidence type="ECO:0000313" key="17">
    <source>
        <dbReference type="EMBL" id="CAB5003089.1"/>
    </source>
</evidence>
<keyword evidence="2" id="KW-0813">Transport</keyword>
<dbReference type="EMBL" id="CAFBMT010000002">
    <property type="protein sequence ID" value="CAB4914747.1"/>
    <property type="molecule type" value="Genomic_DNA"/>
</dbReference>
<dbReference type="CDD" id="cd06261">
    <property type="entry name" value="TM_PBP2"/>
    <property type="match status" value="1"/>
</dbReference>
<evidence type="ECO:0000256" key="7">
    <source>
        <dbReference type="ARBA" id="ARBA00022927"/>
    </source>
</evidence>
<evidence type="ECO:0000256" key="4">
    <source>
        <dbReference type="ARBA" id="ARBA00022519"/>
    </source>
</evidence>
<keyword evidence="7" id="KW-0653">Protein transport</keyword>
<evidence type="ECO:0000313" key="15">
    <source>
        <dbReference type="EMBL" id="CAB4852690.1"/>
    </source>
</evidence>
<dbReference type="SUPFAM" id="SSF161098">
    <property type="entry name" value="MetI-like"/>
    <property type="match status" value="1"/>
</dbReference>
<dbReference type="InterPro" id="IPR000515">
    <property type="entry name" value="MetI-like"/>
</dbReference>
<evidence type="ECO:0000256" key="3">
    <source>
        <dbReference type="ARBA" id="ARBA00022475"/>
    </source>
</evidence>
<feature type="transmembrane region" description="Helical" evidence="11">
    <location>
        <begin position="334"/>
        <end position="354"/>
    </location>
</feature>
<evidence type="ECO:0000313" key="14">
    <source>
        <dbReference type="EMBL" id="CAB4714201.1"/>
    </source>
</evidence>
<keyword evidence="6" id="KW-0571">Peptide transport</keyword>
<evidence type="ECO:0000256" key="10">
    <source>
        <dbReference type="ARBA" id="ARBA00072251"/>
    </source>
</evidence>
<reference evidence="15" key="1">
    <citation type="submission" date="2020-05" db="EMBL/GenBank/DDBJ databases">
        <authorList>
            <person name="Chiriac C."/>
            <person name="Salcher M."/>
            <person name="Ghai R."/>
            <person name="Kavagutti S V."/>
        </authorList>
    </citation>
    <scope>NUCLEOTIDE SEQUENCE</scope>
</reference>
<dbReference type="InterPro" id="IPR050366">
    <property type="entry name" value="BP-dependent_transpt_permease"/>
</dbReference>
<dbReference type="GO" id="GO:0015833">
    <property type="term" value="P:peptide transport"/>
    <property type="evidence" value="ECO:0007669"/>
    <property type="project" value="UniProtKB-KW"/>
</dbReference>
<feature type="transmembrane region" description="Helical" evidence="11">
    <location>
        <begin position="168"/>
        <end position="192"/>
    </location>
</feature>
<keyword evidence="5 11" id="KW-0812">Transmembrane</keyword>
<dbReference type="AlphaFoldDB" id="A0A6J7C4Z2"/>
<dbReference type="Gene3D" id="1.10.3720.10">
    <property type="entry name" value="MetI-like"/>
    <property type="match status" value="1"/>
</dbReference>
<dbReference type="PROSITE" id="PS50928">
    <property type="entry name" value="ABC_TM1"/>
    <property type="match status" value="1"/>
</dbReference>
<evidence type="ECO:0000259" key="12">
    <source>
        <dbReference type="PROSITE" id="PS50928"/>
    </source>
</evidence>
<proteinExistence type="predicted"/>
<dbReference type="PANTHER" id="PTHR43386:SF2">
    <property type="entry name" value="OLIGOPEPTIDE TRANSPORT SYSTEM PERMEASE PROTEIN OPPC"/>
    <property type="match status" value="1"/>
</dbReference>
<dbReference type="GO" id="GO:0015031">
    <property type="term" value="P:protein transport"/>
    <property type="evidence" value="ECO:0007669"/>
    <property type="project" value="UniProtKB-KW"/>
</dbReference>
<dbReference type="EMBL" id="CAEZYF010000004">
    <property type="protein sequence ID" value="CAB4714201.1"/>
    <property type="molecule type" value="Genomic_DNA"/>
</dbReference>
<evidence type="ECO:0000256" key="11">
    <source>
        <dbReference type="SAM" id="Phobius"/>
    </source>
</evidence>
<gene>
    <name evidence="14" type="ORF">UFOPK2656_00869</name>
    <name evidence="15" type="ORF">UFOPK3267_02231</name>
    <name evidence="16" type="ORF">UFOPK3651_00452</name>
    <name evidence="17" type="ORF">UFOPK3931_02292</name>
    <name evidence="13" type="ORF">UFOPK4189_00123</name>
</gene>
<evidence type="ECO:0000256" key="9">
    <source>
        <dbReference type="ARBA" id="ARBA00023136"/>
    </source>
</evidence>
<feature type="transmembrane region" description="Helical" evidence="11">
    <location>
        <begin position="286"/>
        <end position="311"/>
    </location>
</feature>
<feature type="domain" description="ABC transmembrane type-1" evidence="12">
    <location>
        <begin position="164"/>
        <end position="354"/>
    </location>
</feature>
<evidence type="ECO:0000256" key="1">
    <source>
        <dbReference type="ARBA" id="ARBA00004429"/>
    </source>
</evidence>
<dbReference type="Pfam" id="PF00528">
    <property type="entry name" value="BPD_transp_1"/>
    <property type="match status" value="1"/>
</dbReference>